<protein>
    <submittedName>
        <fullName evidence="3">Uncharacterized protein</fullName>
    </submittedName>
</protein>
<dbReference type="Proteomes" id="UP001344632">
    <property type="component" value="Unassembled WGS sequence"/>
</dbReference>
<dbReference type="InterPro" id="IPR045018">
    <property type="entry name" value="Azg-like"/>
</dbReference>
<sequence length="61" mass="6115">MFGTSPMVSTVEATAGISAGGKTGWTPAVTGVLFLLSLIAMPVITLVPDQAVAPILIFIAA</sequence>
<dbReference type="EMBL" id="JARLKZ010000002">
    <property type="protein sequence ID" value="MEC0238832.1"/>
    <property type="molecule type" value="Genomic_DNA"/>
</dbReference>
<keyword evidence="1" id="KW-0813">Transport</keyword>
<accession>A0ABU6GGH3</accession>
<evidence type="ECO:0000313" key="3">
    <source>
        <dbReference type="EMBL" id="MEC0238832.1"/>
    </source>
</evidence>
<keyword evidence="2" id="KW-0812">Transmembrane</keyword>
<name>A0ABU6GGH3_9BACL</name>
<keyword evidence="4" id="KW-1185">Reference proteome</keyword>
<comment type="caution">
    <text evidence="3">The sequence shown here is derived from an EMBL/GenBank/DDBJ whole genome shotgun (WGS) entry which is preliminary data.</text>
</comment>
<keyword evidence="2" id="KW-0472">Membrane</keyword>
<evidence type="ECO:0000256" key="2">
    <source>
        <dbReference type="SAM" id="Phobius"/>
    </source>
</evidence>
<organism evidence="3 4">
    <name type="scientific">Paenibacillus dokdonensis</name>
    <dbReference type="NCBI Taxonomy" id="2567944"/>
    <lineage>
        <taxon>Bacteria</taxon>
        <taxon>Bacillati</taxon>
        <taxon>Bacillota</taxon>
        <taxon>Bacilli</taxon>
        <taxon>Bacillales</taxon>
        <taxon>Paenibacillaceae</taxon>
        <taxon>Paenibacillus</taxon>
    </lineage>
</organism>
<reference evidence="3 4" key="1">
    <citation type="submission" date="2023-03" db="EMBL/GenBank/DDBJ databases">
        <title>Bacillus Genome Sequencing.</title>
        <authorList>
            <person name="Dunlap C."/>
        </authorList>
    </citation>
    <scope>NUCLEOTIDE SEQUENCE [LARGE SCALE GENOMIC DNA]</scope>
    <source>
        <strain evidence="3 4">BD-525</strain>
    </source>
</reference>
<dbReference type="PANTHER" id="PTHR43337:SF2">
    <property type="entry name" value="XANTHINE_URACIL PERMEASE"/>
    <property type="match status" value="1"/>
</dbReference>
<evidence type="ECO:0000256" key="1">
    <source>
        <dbReference type="ARBA" id="ARBA00022448"/>
    </source>
</evidence>
<keyword evidence="2" id="KW-1133">Transmembrane helix</keyword>
<proteinExistence type="predicted"/>
<gene>
    <name evidence="3" type="ORF">P4H66_02970</name>
</gene>
<evidence type="ECO:0000313" key="4">
    <source>
        <dbReference type="Proteomes" id="UP001344632"/>
    </source>
</evidence>
<dbReference type="PANTHER" id="PTHR43337">
    <property type="entry name" value="XANTHINE/URACIL PERMEASE C887.17-RELATED"/>
    <property type="match status" value="1"/>
</dbReference>
<feature type="transmembrane region" description="Helical" evidence="2">
    <location>
        <begin position="28"/>
        <end position="47"/>
    </location>
</feature>